<evidence type="ECO:0000313" key="2">
    <source>
        <dbReference type="EMBL" id="KAG9273867.1"/>
    </source>
</evidence>
<dbReference type="Pfam" id="PF15669">
    <property type="entry name" value="CCDC24"/>
    <property type="match status" value="1"/>
</dbReference>
<feature type="region of interest" description="Disordered" evidence="1">
    <location>
        <begin position="237"/>
        <end position="271"/>
    </location>
</feature>
<accession>A0A8T2LSV0</accession>
<dbReference type="AlphaFoldDB" id="A0A8T2LSV0"/>
<proteinExistence type="predicted"/>
<name>A0A8T2LSV0_ASTMX</name>
<feature type="compositionally biased region" description="Low complexity" evidence="1">
    <location>
        <begin position="131"/>
        <end position="153"/>
    </location>
</feature>
<feature type="region of interest" description="Disordered" evidence="1">
    <location>
        <begin position="117"/>
        <end position="157"/>
    </location>
</feature>
<dbReference type="PANTHER" id="PTHR28601:SF1">
    <property type="entry name" value="COILED-COIL DOMAIN-CONTAINING PROTEIN 24"/>
    <property type="match status" value="1"/>
</dbReference>
<gene>
    <name evidence="2" type="primary">CCDC24</name>
    <name evidence="2" type="ORF">AMEX_G10638</name>
</gene>
<evidence type="ECO:0000256" key="1">
    <source>
        <dbReference type="SAM" id="MobiDB-lite"/>
    </source>
</evidence>
<dbReference type="InterPro" id="IPR031367">
    <property type="entry name" value="CCDC24"/>
</dbReference>
<dbReference type="PANTHER" id="PTHR28601">
    <property type="entry name" value="COILED-COIL DOMAIN-CONTAINING PROTEIN 24"/>
    <property type="match status" value="1"/>
</dbReference>
<reference evidence="2 3" key="1">
    <citation type="submission" date="2021-07" db="EMBL/GenBank/DDBJ databases">
        <authorList>
            <person name="Imarazene B."/>
            <person name="Zahm M."/>
            <person name="Klopp C."/>
            <person name="Cabau C."/>
            <person name="Beille S."/>
            <person name="Jouanno E."/>
            <person name="Castinel A."/>
            <person name="Lluch J."/>
            <person name="Gil L."/>
            <person name="Kuchtly C."/>
            <person name="Lopez Roques C."/>
            <person name="Donnadieu C."/>
            <person name="Parrinello H."/>
            <person name="Journot L."/>
            <person name="Du K."/>
            <person name="Schartl M."/>
            <person name="Retaux S."/>
            <person name="Guiguen Y."/>
        </authorList>
    </citation>
    <scope>NUCLEOTIDE SEQUENCE [LARGE SCALE GENOMIC DNA]</scope>
    <source>
        <strain evidence="2">Pach_M1</strain>
        <tissue evidence="2">Testis</tissue>
    </source>
</reference>
<dbReference type="EMBL" id="JAICCE010000008">
    <property type="protein sequence ID" value="KAG9273867.1"/>
    <property type="molecule type" value="Genomic_DNA"/>
</dbReference>
<organism evidence="2 3">
    <name type="scientific">Astyanax mexicanus</name>
    <name type="common">Blind cave fish</name>
    <name type="synonym">Astyanax fasciatus mexicanus</name>
    <dbReference type="NCBI Taxonomy" id="7994"/>
    <lineage>
        <taxon>Eukaryota</taxon>
        <taxon>Metazoa</taxon>
        <taxon>Chordata</taxon>
        <taxon>Craniata</taxon>
        <taxon>Vertebrata</taxon>
        <taxon>Euteleostomi</taxon>
        <taxon>Actinopterygii</taxon>
        <taxon>Neopterygii</taxon>
        <taxon>Teleostei</taxon>
        <taxon>Ostariophysi</taxon>
        <taxon>Characiformes</taxon>
        <taxon>Characoidei</taxon>
        <taxon>Acestrorhamphidae</taxon>
        <taxon>Acestrorhamphinae</taxon>
        <taxon>Astyanax</taxon>
    </lineage>
</organism>
<dbReference type="Proteomes" id="UP000752171">
    <property type="component" value="Unassembled WGS sequence"/>
</dbReference>
<feature type="compositionally biased region" description="Polar residues" evidence="1">
    <location>
        <begin position="320"/>
        <end position="336"/>
    </location>
</feature>
<dbReference type="OrthoDB" id="6022633at2759"/>
<comment type="caution">
    <text evidence="2">The sequence shown here is derived from an EMBL/GenBank/DDBJ whole genome shotgun (WGS) entry which is preliminary data.</text>
</comment>
<protein>
    <submittedName>
        <fullName evidence="2">Coiled-coil domain-containing protein 24 isoform X1</fullName>
    </submittedName>
</protein>
<feature type="region of interest" description="Disordered" evidence="1">
    <location>
        <begin position="304"/>
        <end position="340"/>
    </location>
</feature>
<sequence>MESFRVQQSLWDMVKEYVPDSELVEVRAALGGGLIDLYLEIYSEVQMLERIWRNVQGDTPRTPRTPLADPPAVKELLRAELQLLLLNLRERAARLGRDGDEVVSRYNHRVVSYALAGRTGSPDSQCETAAPSSSPEPSLSRCDSRPSSRLSSRSSEDDIEALREKLNVTHIDEVVSNLKSIFTDECEALKEDVQFLQESVKLEYQKQREPELVEPTLTELKEERRIIQRDLNDQSLMSEASDKPKPRCCPASSRLKDLPTTHSTSLVPPGINHLYPNPSPPDISRPAHTIQPWHRTPLKLMQPLHSSPAGGQTHKLNPEPSCNSLTHQASTASTTVDHPLPLSTAATSTAVRRTYSCSMEPREEALQASRLTPSAGPDCRQLCGSSEAGTFIPSQQLGLRAKTAGTVALIPAPPAVQKVASRGQRANRQMALLQASSS</sequence>
<evidence type="ECO:0000313" key="3">
    <source>
        <dbReference type="Proteomes" id="UP000752171"/>
    </source>
</evidence>